<keyword evidence="1" id="KW-1133">Transmembrane helix</keyword>
<evidence type="ECO:0000313" key="2">
    <source>
        <dbReference type="EMBL" id="GIY09866.1"/>
    </source>
</evidence>
<dbReference type="Proteomes" id="UP001054837">
    <property type="component" value="Unassembled WGS sequence"/>
</dbReference>
<reference evidence="2 3" key="1">
    <citation type="submission" date="2021-06" db="EMBL/GenBank/DDBJ databases">
        <title>Caerostris darwini draft genome.</title>
        <authorList>
            <person name="Kono N."/>
            <person name="Arakawa K."/>
        </authorList>
    </citation>
    <scope>NUCLEOTIDE SEQUENCE [LARGE SCALE GENOMIC DNA]</scope>
</reference>
<protein>
    <submittedName>
        <fullName evidence="2">Uncharacterized protein</fullName>
    </submittedName>
</protein>
<feature type="transmembrane region" description="Helical" evidence="1">
    <location>
        <begin position="28"/>
        <end position="47"/>
    </location>
</feature>
<keyword evidence="3" id="KW-1185">Reference proteome</keyword>
<keyword evidence="1" id="KW-0812">Transmembrane</keyword>
<gene>
    <name evidence="2" type="ORF">CDAR_412571</name>
</gene>
<keyword evidence="1" id="KW-0472">Membrane</keyword>
<comment type="caution">
    <text evidence="2">The sequence shown here is derived from an EMBL/GenBank/DDBJ whole genome shotgun (WGS) entry which is preliminary data.</text>
</comment>
<dbReference type="EMBL" id="BPLQ01004692">
    <property type="protein sequence ID" value="GIY09866.1"/>
    <property type="molecule type" value="Genomic_DNA"/>
</dbReference>
<evidence type="ECO:0000313" key="3">
    <source>
        <dbReference type="Proteomes" id="UP001054837"/>
    </source>
</evidence>
<dbReference type="AlphaFoldDB" id="A0AAV4QP68"/>
<proteinExistence type="predicted"/>
<sequence length="99" mass="11534">MIDELSGYTECLSDGSVEVQSLQLDHTVGTFLMWMMGLTAAFVVLLVENSWKCRLKKTQIHHHVNRNEWMNMSIRKVSGSTKIASFKENISLREYYRYT</sequence>
<evidence type="ECO:0000256" key="1">
    <source>
        <dbReference type="SAM" id="Phobius"/>
    </source>
</evidence>
<name>A0AAV4QP68_9ARAC</name>
<organism evidence="2 3">
    <name type="scientific">Caerostris darwini</name>
    <dbReference type="NCBI Taxonomy" id="1538125"/>
    <lineage>
        <taxon>Eukaryota</taxon>
        <taxon>Metazoa</taxon>
        <taxon>Ecdysozoa</taxon>
        <taxon>Arthropoda</taxon>
        <taxon>Chelicerata</taxon>
        <taxon>Arachnida</taxon>
        <taxon>Araneae</taxon>
        <taxon>Araneomorphae</taxon>
        <taxon>Entelegynae</taxon>
        <taxon>Araneoidea</taxon>
        <taxon>Araneidae</taxon>
        <taxon>Caerostris</taxon>
    </lineage>
</organism>
<accession>A0AAV4QP68</accession>